<feature type="domain" description="Spore germination protein N-terminal" evidence="10">
    <location>
        <begin position="24"/>
        <end position="199"/>
    </location>
</feature>
<dbReference type="PANTHER" id="PTHR35789">
    <property type="entry name" value="SPORE GERMINATION PROTEIN B3"/>
    <property type="match status" value="1"/>
</dbReference>
<evidence type="ECO:0000256" key="1">
    <source>
        <dbReference type="ARBA" id="ARBA00004635"/>
    </source>
</evidence>
<evidence type="ECO:0000256" key="3">
    <source>
        <dbReference type="ARBA" id="ARBA00022544"/>
    </source>
</evidence>
<feature type="chain" id="PRO_5047014988" evidence="8">
    <location>
        <begin position="21"/>
        <end position="405"/>
    </location>
</feature>
<accession>A0ABS2P9K9</accession>
<dbReference type="Proteomes" id="UP000741863">
    <property type="component" value="Unassembled WGS sequence"/>
</dbReference>
<evidence type="ECO:0000256" key="4">
    <source>
        <dbReference type="ARBA" id="ARBA00022729"/>
    </source>
</evidence>
<feature type="domain" description="Spore germination GerAC-like C-terminal" evidence="9">
    <location>
        <begin position="227"/>
        <end position="391"/>
    </location>
</feature>
<keyword evidence="3" id="KW-0309">Germination</keyword>
<keyword evidence="12" id="KW-1185">Reference proteome</keyword>
<comment type="subcellular location">
    <subcellularLocation>
        <location evidence="1">Membrane</location>
        <topology evidence="1">Lipid-anchor</topology>
    </subcellularLocation>
</comment>
<evidence type="ECO:0000259" key="10">
    <source>
        <dbReference type="Pfam" id="PF25198"/>
    </source>
</evidence>
<evidence type="ECO:0000256" key="2">
    <source>
        <dbReference type="ARBA" id="ARBA00007886"/>
    </source>
</evidence>
<dbReference type="Pfam" id="PF25198">
    <property type="entry name" value="Spore_GerAC_N"/>
    <property type="match status" value="1"/>
</dbReference>
<proteinExistence type="inferred from homology"/>
<keyword evidence="5" id="KW-0472">Membrane</keyword>
<organism evidence="11 12">
    <name type="scientific">Geomicrobium sediminis</name>
    <dbReference type="NCBI Taxonomy" id="1347788"/>
    <lineage>
        <taxon>Bacteria</taxon>
        <taxon>Bacillati</taxon>
        <taxon>Bacillota</taxon>
        <taxon>Bacilli</taxon>
        <taxon>Bacillales</taxon>
        <taxon>Geomicrobium</taxon>
    </lineage>
</organism>
<dbReference type="InterPro" id="IPR046953">
    <property type="entry name" value="Spore_GerAC-like_C"/>
</dbReference>
<dbReference type="InterPro" id="IPR008844">
    <property type="entry name" value="Spore_GerAC-like"/>
</dbReference>
<gene>
    <name evidence="11" type="ORF">JOD17_001089</name>
</gene>
<keyword evidence="4 8" id="KW-0732">Signal</keyword>
<dbReference type="InterPro" id="IPR038501">
    <property type="entry name" value="Spore_GerAC_C_sf"/>
</dbReference>
<dbReference type="PANTHER" id="PTHR35789:SF1">
    <property type="entry name" value="SPORE GERMINATION PROTEIN B3"/>
    <property type="match status" value="1"/>
</dbReference>
<dbReference type="Pfam" id="PF05504">
    <property type="entry name" value="Spore_GerAC"/>
    <property type="match status" value="1"/>
</dbReference>
<evidence type="ECO:0000256" key="5">
    <source>
        <dbReference type="ARBA" id="ARBA00023136"/>
    </source>
</evidence>
<keyword evidence="7" id="KW-0449">Lipoprotein</keyword>
<evidence type="ECO:0000256" key="8">
    <source>
        <dbReference type="SAM" id="SignalP"/>
    </source>
</evidence>
<comment type="caution">
    <text evidence="11">The sequence shown here is derived from an EMBL/GenBank/DDBJ whole genome shotgun (WGS) entry which is preliminary data.</text>
</comment>
<keyword evidence="6" id="KW-0564">Palmitate</keyword>
<dbReference type="InterPro" id="IPR057336">
    <property type="entry name" value="GerAC_N"/>
</dbReference>
<evidence type="ECO:0000313" key="11">
    <source>
        <dbReference type="EMBL" id="MBM7631997.1"/>
    </source>
</evidence>
<evidence type="ECO:0000256" key="7">
    <source>
        <dbReference type="ARBA" id="ARBA00023288"/>
    </source>
</evidence>
<evidence type="ECO:0000313" key="12">
    <source>
        <dbReference type="Proteomes" id="UP000741863"/>
    </source>
</evidence>
<sequence>MWLRRLVLTSLLLFASTLLSSCWDQYELRDLSVVTGLGIDIMSDDTVRLTLQVINPSELAAQEEGTGRSGAQNYETFAPSIQEAFRKLTQTAPRRGYYSHLASVVIGEEAAKKGLNNYLDHFYRDHEIRTDFPIIIARGYDAKEILSITPPIEDITSIHIMDSIIYSENSYSLVTETTLDDLFEMIVASGIDPSLNGITIIGDEEVGQSLENVEEALPKAFLEIGNSAFFKEDKLIGWLSEDETKGYQYLTNAVQDTSETLPCPHGQDNYFTVETTSIDTSITVTSNGSLPNVVIKPYVQGTISEINCDQLDVLSPSTHKFVIETFEQRIEDLVGETIAKAQEEHSDYTGIGREVYRQEPHIWHNIKNHWYETFESLNITVDAKVEVKESGDVNNTFNIEDYKHD</sequence>
<dbReference type="EMBL" id="JAFBEC010000002">
    <property type="protein sequence ID" value="MBM7631997.1"/>
    <property type="molecule type" value="Genomic_DNA"/>
</dbReference>
<name>A0ABS2P9K9_9BACL</name>
<dbReference type="NCBIfam" id="TIGR02887">
    <property type="entry name" value="spore_ger_x_C"/>
    <property type="match status" value="1"/>
</dbReference>
<protein>
    <submittedName>
        <fullName evidence="11">Spore germination protein KC</fullName>
    </submittedName>
</protein>
<evidence type="ECO:0000259" key="9">
    <source>
        <dbReference type="Pfam" id="PF05504"/>
    </source>
</evidence>
<dbReference type="PROSITE" id="PS51257">
    <property type="entry name" value="PROKAR_LIPOPROTEIN"/>
    <property type="match status" value="1"/>
</dbReference>
<comment type="similarity">
    <text evidence="2">Belongs to the GerABKC lipoprotein family.</text>
</comment>
<evidence type="ECO:0000256" key="6">
    <source>
        <dbReference type="ARBA" id="ARBA00023139"/>
    </source>
</evidence>
<reference evidence="11 12" key="1">
    <citation type="submission" date="2021-01" db="EMBL/GenBank/DDBJ databases">
        <title>Genomic Encyclopedia of Type Strains, Phase IV (KMG-IV): sequencing the most valuable type-strain genomes for metagenomic binning, comparative biology and taxonomic classification.</title>
        <authorList>
            <person name="Goeker M."/>
        </authorList>
    </citation>
    <scope>NUCLEOTIDE SEQUENCE [LARGE SCALE GENOMIC DNA]</scope>
    <source>
        <strain evidence="11 12">DSM 25540</strain>
    </source>
</reference>
<dbReference type="Gene3D" id="3.30.300.210">
    <property type="entry name" value="Nutrient germinant receptor protein C, domain 3"/>
    <property type="match status" value="1"/>
</dbReference>
<dbReference type="RefSeq" id="WP_204695998.1">
    <property type="nucleotide sequence ID" value="NZ_JAFBEC010000002.1"/>
</dbReference>
<dbReference type="Gene3D" id="6.20.190.10">
    <property type="entry name" value="Nutrient germinant receptor protein C, domain 1"/>
    <property type="match status" value="1"/>
</dbReference>
<feature type="signal peptide" evidence="8">
    <location>
        <begin position="1"/>
        <end position="20"/>
    </location>
</feature>